<keyword evidence="3" id="KW-1185">Reference proteome</keyword>
<protein>
    <submittedName>
        <fullName evidence="2">MEDS domain-containing protein</fullName>
    </submittedName>
</protein>
<dbReference type="Proteomes" id="UP000634229">
    <property type="component" value="Unassembled WGS sequence"/>
</dbReference>
<proteinExistence type="predicted"/>
<organism evidence="2 3">
    <name type="scientific">Streptomyces coffeae</name>
    <dbReference type="NCBI Taxonomy" id="621382"/>
    <lineage>
        <taxon>Bacteria</taxon>
        <taxon>Bacillati</taxon>
        <taxon>Actinomycetota</taxon>
        <taxon>Actinomycetes</taxon>
        <taxon>Kitasatosporales</taxon>
        <taxon>Streptomycetaceae</taxon>
        <taxon>Streptomyces</taxon>
    </lineage>
</organism>
<dbReference type="EMBL" id="JAERRF010000006">
    <property type="protein sequence ID" value="MBL1097300.1"/>
    <property type="molecule type" value="Genomic_DNA"/>
</dbReference>
<evidence type="ECO:0000313" key="3">
    <source>
        <dbReference type="Proteomes" id="UP000634229"/>
    </source>
</evidence>
<gene>
    <name evidence="2" type="ORF">JK363_11545</name>
</gene>
<reference evidence="2 3" key="1">
    <citation type="submission" date="2021-01" db="EMBL/GenBank/DDBJ databases">
        <title>WGS of actinomycetes isolated from Thailand.</title>
        <authorList>
            <person name="Thawai C."/>
        </authorList>
    </citation>
    <scope>NUCLEOTIDE SEQUENCE [LARGE SCALE GENOMIC DNA]</scope>
    <source>
        <strain evidence="2 3">CA1R205</strain>
    </source>
</reference>
<accession>A0ABS1NBP3</accession>
<feature type="domain" description="MEDS" evidence="1">
    <location>
        <begin position="25"/>
        <end position="186"/>
    </location>
</feature>
<dbReference type="InterPro" id="IPR025847">
    <property type="entry name" value="MEDS_domain"/>
</dbReference>
<evidence type="ECO:0000313" key="2">
    <source>
        <dbReference type="EMBL" id="MBL1097300.1"/>
    </source>
</evidence>
<name>A0ABS1NBP3_9ACTN</name>
<comment type="caution">
    <text evidence="2">The sequence shown here is derived from an EMBL/GenBank/DDBJ whole genome shotgun (WGS) entry which is preliminary data.</text>
</comment>
<sequence>MAQHTAATGPETAVSWDGTPVAPGDHLCALYRGPAERDELIRPFLSDGLRAGHICLLLAAPDDAASFRETLAGDEAPSGDGPSGRLQIQVPQDGYLEDGAFDGDRMLRQMADWSAEMFRGCDGAVARLAADMSWAGPLLRPAFTRGLIRYEMRVAPWLRSYPQVGVCMYDLDVFGGDLIIPLVKAHAKIWVGGRLVENPYHLVG</sequence>
<dbReference type="RefSeq" id="WP_201874503.1">
    <property type="nucleotide sequence ID" value="NZ_JAERRF010000006.1"/>
</dbReference>
<evidence type="ECO:0000259" key="1">
    <source>
        <dbReference type="Pfam" id="PF14417"/>
    </source>
</evidence>
<dbReference type="Pfam" id="PF14417">
    <property type="entry name" value="MEDS"/>
    <property type="match status" value="1"/>
</dbReference>